<dbReference type="Proteomes" id="UP000256304">
    <property type="component" value="Unassembled WGS sequence"/>
</dbReference>
<evidence type="ECO:0000313" key="2">
    <source>
        <dbReference type="Proteomes" id="UP000256304"/>
    </source>
</evidence>
<name>A0A3D9Q1E2_9BACL</name>
<sequence>MESFRAMARMGVLMEEPEEQIRGWAERGELLLCNLQRQYWNEEAGFFTSGPIGSES</sequence>
<organism evidence="1 2">
    <name type="scientific">Paenibacillus taihuensis</name>
    <dbReference type="NCBI Taxonomy" id="1156355"/>
    <lineage>
        <taxon>Bacteria</taxon>
        <taxon>Bacillati</taxon>
        <taxon>Bacillota</taxon>
        <taxon>Bacilli</taxon>
        <taxon>Bacillales</taxon>
        <taxon>Paenibacillaceae</taxon>
        <taxon>Paenibacillus</taxon>
    </lineage>
</organism>
<accession>A0A3D9Q1E2</accession>
<dbReference type="EMBL" id="QTTN01000058">
    <property type="protein sequence ID" value="REE56491.1"/>
    <property type="molecule type" value="Genomic_DNA"/>
</dbReference>
<dbReference type="AlphaFoldDB" id="A0A3D9Q1E2"/>
<reference evidence="1 2" key="1">
    <citation type="submission" date="2018-08" db="EMBL/GenBank/DDBJ databases">
        <title>Genomic Encyclopedia of Type Strains, Phase III (KMG-III): the genomes of soil and plant-associated and newly described type strains.</title>
        <authorList>
            <person name="Whitman W."/>
        </authorList>
    </citation>
    <scope>NUCLEOTIDE SEQUENCE [LARGE SCALE GENOMIC DNA]</scope>
    <source>
        <strain evidence="1 2">CGMCC 1.10966</strain>
    </source>
</reference>
<dbReference type="RefSeq" id="WP_181909840.1">
    <property type="nucleotide sequence ID" value="NZ_QTTN01000058.1"/>
</dbReference>
<comment type="caution">
    <text evidence="1">The sequence shown here is derived from an EMBL/GenBank/DDBJ whole genome shotgun (WGS) entry which is preliminary data.</text>
</comment>
<gene>
    <name evidence="1" type="ORF">A8990_15828</name>
</gene>
<keyword evidence="2" id="KW-1185">Reference proteome</keyword>
<evidence type="ECO:0000313" key="1">
    <source>
        <dbReference type="EMBL" id="REE56491.1"/>
    </source>
</evidence>
<proteinExistence type="predicted"/>
<protein>
    <submittedName>
        <fullName evidence="1">Uncharacterized protein</fullName>
    </submittedName>
</protein>